<evidence type="ECO:0000313" key="2">
    <source>
        <dbReference type="Proteomes" id="UP001162501"/>
    </source>
</evidence>
<proteinExistence type="predicted"/>
<reference evidence="1" key="1">
    <citation type="submission" date="2023-05" db="EMBL/GenBank/DDBJ databases">
        <authorList>
            <consortium name="ELIXIR-Norway"/>
        </authorList>
    </citation>
    <scope>NUCLEOTIDE SEQUENCE</scope>
</reference>
<dbReference type="Proteomes" id="UP001162501">
    <property type="component" value="Chromosome 1"/>
</dbReference>
<organism evidence="1 2">
    <name type="scientific">Rangifer tarandus platyrhynchus</name>
    <name type="common">Svalbard reindeer</name>
    <dbReference type="NCBI Taxonomy" id="3082113"/>
    <lineage>
        <taxon>Eukaryota</taxon>
        <taxon>Metazoa</taxon>
        <taxon>Chordata</taxon>
        <taxon>Craniata</taxon>
        <taxon>Vertebrata</taxon>
        <taxon>Euteleostomi</taxon>
        <taxon>Mammalia</taxon>
        <taxon>Eutheria</taxon>
        <taxon>Laurasiatheria</taxon>
        <taxon>Artiodactyla</taxon>
        <taxon>Ruminantia</taxon>
        <taxon>Pecora</taxon>
        <taxon>Cervidae</taxon>
        <taxon>Odocoileinae</taxon>
        <taxon>Rangifer</taxon>
    </lineage>
</organism>
<sequence length="55" mass="6131">MSLGTDNLEEMEEMKCADIYTGEDSYSLSVTAQVIYKISMTEWSVMGCVVHVCVC</sequence>
<feature type="non-terminal residue" evidence="1">
    <location>
        <position position="55"/>
    </location>
</feature>
<evidence type="ECO:0000313" key="1">
    <source>
        <dbReference type="EMBL" id="CAM9319263.1"/>
    </source>
</evidence>
<accession>A0AC59Y305</accession>
<reference evidence="1" key="2">
    <citation type="submission" date="2025-03" db="EMBL/GenBank/DDBJ databases">
        <authorList>
            <consortium name="ELIXIR-Norway"/>
            <consortium name="Elixir Norway"/>
        </authorList>
    </citation>
    <scope>NUCLEOTIDE SEQUENCE</scope>
</reference>
<protein>
    <submittedName>
        <fullName evidence="1">Uncharacterized protein</fullName>
    </submittedName>
</protein>
<gene>
    <name evidence="1" type="ORF">MRATA1EN22A_LOCUS900</name>
</gene>
<dbReference type="EMBL" id="OX596085">
    <property type="protein sequence ID" value="CAM9319263.1"/>
    <property type="molecule type" value="Genomic_DNA"/>
</dbReference>
<name>A0AC59Y305_RANTA</name>